<dbReference type="Proteomes" id="UP000015105">
    <property type="component" value="Chromosome 6D"/>
</dbReference>
<reference evidence="2" key="1">
    <citation type="journal article" date="2014" name="Science">
        <title>Ancient hybridizations among the ancestral genomes of bread wheat.</title>
        <authorList>
            <consortium name="International Wheat Genome Sequencing Consortium,"/>
            <person name="Marcussen T."/>
            <person name="Sandve S.R."/>
            <person name="Heier L."/>
            <person name="Spannagl M."/>
            <person name="Pfeifer M."/>
            <person name="Jakobsen K.S."/>
            <person name="Wulff B.B."/>
            <person name="Steuernagel B."/>
            <person name="Mayer K.F."/>
            <person name="Olsen O.A."/>
        </authorList>
    </citation>
    <scope>NUCLEOTIDE SEQUENCE [LARGE SCALE GENOMIC DNA]</scope>
    <source>
        <strain evidence="2">cv. AL8/78</strain>
    </source>
</reference>
<dbReference type="Gramene" id="AET6Gv20604000.2">
    <property type="protein sequence ID" value="AET6Gv20604000.2"/>
    <property type="gene ID" value="AET6Gv20604000"/>
</dbReference>
<protein>
    <submittedName>
        <fullName evidence="1">Uncharacterized protein</fullName>
    </submittedName>
</protein>
<dbReference type="EnsemblPlants" id="AET6Gv20604000.8">
    <property type="protein sequence ID" value="AET6Gv20604000.8"/>
    <property type="gene ID" value="AET6Gv20604000"/>
</dbReference>
<sequence length="128" mass="14935">MLWKGEFSLKGDMHVSDHVNLSLRFPDPSGCFKNAEFPFDVDQDTSLSMALEMVDTFGRWRRRQRLWLDSETSLLRIASDGFFSFACSVLKKEEDKGSFFYTENLPQYWKYFGFDNTVFSANQTGHCK</sequence>
<dbReference type="Gramene" id="AET6Gv20604000.11">
    <property type="protein sequence ID" value="AET6Gv20604000.11"/>
    <property type="gene ID" value="AET6Gv20604000"/>
</dbReference>
<proteinExistence type="predicted"/>
<dbReference type="Gramene" id="AET6Gv20604000.3">
    <property type="protein sequence ID" value="AET6Gv20604000.3"/>
    <property type="gene ID" value="AET6Gv20604000"/>
</dbReference>
<accession>A0A453P4E9</accession>
<reference evidence="1" key="4">
    <citation type="submission" date="2019-03" db="UniProtKB">
        <authorList>
            <consortium name="EnsemblPlants"/>
        </authorList>
    </citation>
    <scope>IDENTIFICATION</scope>
</reference>
<dbReference type="Gramene" id="AET6Gv20604000.8">
    <property type="protein sequence ID" value="AET6Gv20604000.8"/>
    <property type="gene ID" value="AET6Gv20604000"/>
</dbReference>
<evidence type="ECO:0000313" key="1">
    <source>
        <dbReference type="EnsemblPlants" id="AET6Gv20604000.8"/>
    </source>
</evidence>
<name>A0A453P4E9_AEGTS</name>
<reference evidence="1" key="3">
    <citation type="journal article" date="2017" name="Nature">
        <title>Genome sequence of the progenitor of the wheat D genome Aegilops tauschii.</title>
        <authorList>
            <person name="Luo M.C."/>
            <person name="Gu Y.Q."/>
            <person name="Puiu D."/>
            <person name="Wang H."/>
            <person name="Twardziok S.O."/>
            <person name="Deal K.R."/>
            <person name="Huo N."/>
            <person name="Zhu T."/>
            <person name="Wang L."/>
            <person name="Wang Y."/>
            <person name="McGuire P.E."/>
            <person name="Liu S."/>
            <person name="Long H."/>
            <person name="Ramasamy R.K."/>
            <person name="Rodriguez J.C."/>
            <person name="Van S.L."/>
            <person name="Yuan L."/>
            <person name="Wang Z."/>
            <person name="Xia Z."/>
            <person name="Xiao L."/>
            <person name="Anderson O.D."/>
            <person name="Ouyang S."/>
            <person name="Liang Y."/>
            <person name="Zimin A.V."/>
            <person name="Pertea G."/>
            <person name="Qi P."/>
            <person name="Bennetzen J.L."/>
            <person name="Dai X."/>
            <person name="Dawson M.W."/>
            <person name="Muller H.G."/>
            <person name="Kugler K."/>
            <person name="Rivarola-Duarte L."/>
            <person name="Spannagl M."/>
            <person name="Mayer K.F.X."/>
            <person name="Lu F.H."/>
            <person name="Bevan M.W."/>
            <person name="Leroy P."/>
            <person name="Li P."/>
            <person name="You F.M."/>
            <person name="Sun Q."/>
            <person name="Liu Z."/>
            <person name="Lyons E."/>
            <person name="Wicker T."/>
            <person name="Salzberg S.L."/>
            <person name="Devos K.M."/>
            <person name="Dvorak J."/>
        </authorList>
    </citation>
    <scope>NUCLEOTIDE SEQUENCE [LARGE SCALE GENOMIC DNA]</scope>
    <source>
        <strain evidence="1">cv. AL8/78</strain>
    </source>
</reference>
<dbReference type="EnsemblPlants" id="AET6Gv20604000.2">
    <property type="protein sequence ID" value="AET6Gv20604000.2"/>
    <property type="gene ID" value="AET6Gv20604000"/>
</dbReference>
<organism evidence="1 2">
    <name type="scientific">Aegilops tauschii subsp. strangulata</name>
    <name type="common">Goatgrass</name>
    <dbReference type="NCBI Taxonomy" id="200361"/>
    <lineage>
        <taxon>Eukaryota</taxon>
        <taxon>Viridiplantae</taxon>
        <taxon>Streptophyta</taxon>
        <taxon>Embryophyta</taxon>
        <taxon>Tracheophyta</taxon>
        <taxon>Spermatophyta</taxon>
        <taxon>Magnoliopsida</taxon>
        <taxon>Liliopsida</taxon>
        <taxon>Poales</taxon>
        <taxon>Poaceae</taxon>
        <taxon>BOP clade</taxon>
        <taxon>Pooideae</taxon>
        <taxon>Triticodae</taxon>
        <taxon>Triticeae</taxon>
        <taxon>Triticinae</taxon>
        <taxon>Aegilops</taxon>
    </lineage>
</organism>
<reference evidence="2" key="2">
    <citation type="journal article" date="2017" name="Nat. Plants">
        <title>The Aegilops tauschii genome reveals multiple impacts of transposons.</title>
        <authorList>
            <person name="Zhao G."/>
            <person name="Zou C."/>
            <person name="Li K."/>
            <person name="Wang K."/>
            <person name="Li T."/>
            <person name="Gao L."/>
            <person name="Zhang X."/>
            <person name="Wang H."/>
            <person name="Yang Z."/>
            <person name="Liu X."/>
            <person name="Jiang W."/>
            <person name="Mao L."/>
            <person name="Kong X."/>
            <person name="Jiao Y."/>
            <person name="Jia J."/>
        </authorList>
    </citation>
    <scope>NUCLEOTIDE SEQUENCE [LARGE SCALE GENOMIC DNA]</scope>
    <source>
        <strain evidence="2">cv. AL8/78</strain>
    </source>
</reference>
<dbReference type="EnsemblPlants" id="AET6Gv20604000.3">
    <property type="protein sequence ID" value="AET6Gv20604000.3"/>
    <property type="gene ID" value="AET6Gv20604000"/>
</dbReference>
<dbReference type="AlphaFoldDB" id="A0A453P4E9"/>
<reference evidence="1" key="5">
    <citation type="journal article" date="2021" name="G3 (Bethesda)">
        <title>Aegilops tauschii genome assembly Aet v5.0 features greater sequence contiguity and improved annotation.</title>
        <authorList>
            <person name="Wang L."/>
            <person name="Zhu T."/>
            <person name="Rodriguez J.C."/>
            <person name="Deal K.R."/>
            <person name="Dubcovsky J."/>
            <person name="McGuire P.E."/>
            <person name="Lux T."/>
            <person name="Spannagl M."/>
            <person name="Mayer K.F.X."/>
            <person name="Baldrich P."/>
            <person name="Meyers B.C."/>
            <person name="Huo N."/>
            <person name="Gu Y.Q."/>
            <person name="Zhou H."/>
            <person name="Devos K.M."/>
            <person name="Bennetzen J.L."/>
            <person name="Unver T."/>
            <person name="Budak H."/>
            <person name="Gulick P.J."/>
            <person name="Galiba G."/>
            <person name="Kalapos B."/>
            <person name="Nelson D.R."/>
            <person name="Li P."/>
            <person name="You F.M."/>
            <person name="Luo M.C."/>
            <person name="Dvorak J."/>
        </authorList>
    </citation>
    <scope>NUCLEOTIDE SEQUENCE [LARGE SCALE GENOMIC DNA]</scope>
    <source>
        <strain evidence="1">cv. AL8/78</strain>
    </source>
</reference>
<evidence type="ECO:0000313" key="2">
    <source>
        <dbReference type="Proteomes" id="UP000015105"/>
    </source>
</evidence>
<keyword evidence="2" id="KW-1185">Reference proteome</keyword>
<dbReference type="EnsemblPlants" id="AET6Gv20604000.11">
    <property type="protein sequence ID" value="AET6Gv20604000.11"/>
    <property type="gene ID" value="AET6Gv20604000"/>
</dbReference>